<dbReference type="PANTHER" id="PTHR43808:SF3">
    <property type="entry name" value="ACETYLORNITHINE DEACETYLASE"/>
    <property type="match status" value="1"/>
</dbReference>
<sequence length="142" mass="16304">TPFYDWKCVRQVLDKHIDELNKNPKLLPQQHKAFPYCLDNEEKSTVNFELKWLSDPYVGIACNMESVGFKLISEATKKIKGDMDYNSCTGSLPLIAELHEQGFDMQIIGYGVGQAYHANDEYCRFSGMKMGYSILMDVINNY</sequence>
<reference evidence="1" key="1">
    <citation type="submission" date="2018-10" db="EMBL/GenBank/DDBJ databases">
        <title>Hidden diversity of soil giant viruses.</title>
        <authorList>
            <person name="Schulz F."/>
            <person name="Alteio L."/>
            <person name="Goudeau D."/>
            <person name="Ryan E.M."/>
            <person name="Malmstrom R.R."/>
            <person name="Blanchard J."/>
            <person name="Woyke T."/>
        </authorList>
    </citation>
    <scope>NUCLEOTIDE SEQUENCE</scope>
    <source>
        <strain evidence="1">DSV1</strain>
    </source>
</reference>
<dbReference type="PANTHER" id="PTHR43808">
    <property type="entry name" value="ACETYLORNITHINE DEACETYLASE"/>
    <property type="match status" value="1"/>
</dbReference>
<evidence type="ECO:0000313" key="1">
    <source>
        <dbReference type="EMBL" id="AYV77645.1"/>
    </source>
</evidence>
<gene>
    <name evidence="1" type="ORF">Dasosvirus17_5</name>
</gene>
<protein>
    <submittedName>
        <fullName evidence="1">Acetylornithine deacetylase</fullName>
    </submittedName>
</protein>
<organism evidence="1">
    <name type="scientific">Dasosvirus sp</name>
    <dbReference type="NCBI Taxonomy" id="2487764"/>
    <lineage>
        <taxon>Viruses</taxon>
        <taxon>Varidnaviria</taxon>
        <taxon>Bamfordvirae</taxon>
        <taxon>Nucleocytoviricota</taxon>
        <taxon>Megaviricetes</taxon>
        <taxon>Imitervirales</taxon>
        <taxon>Mimiviridae</taxon>
        <taxon>Klosneuvirinae</taxon>
    </lineage>
</organism>
<proteinExistence type="predicted"/>
<feature type="non-terminal residue" evidence="1">
    <location>
        <position position="1"/>
    </location>
</feature>
<accession>A0A3G4ZRZ2</accession>
<dbReference type="EMBL" id="MK072058">
    <property type="protein sequence ID" value="AYV77645.1"/>
    <property type="molecule type" value="Genomic_DNA"/>
</dbReference>
<name>A0A3G4ZRZ2_9VIRU</name>
<dbReference type="InterPro" id="IPR050072">
    <property type="entry name" value="Peptidase_M20A"/>
</dbReference>